<organism evidence="1 2">
    <name type="scientific">Gigaspora margarita</name>
    <dbReference type="NCBI Taxonomy" id="4874"/>
    <lineage>
        <taxon>Eukaryota</taxon>
        <taxon>Fungi</taxon>
        <taxon>Fungi incertae sedis</taxon>
        <taxon>Mucoromycota</taxon>
        <taxon>Glomeromycotina</taxon>
        <taxon>Glomeromycetes</taxon>
        <taxon>Diversisporales</taxon>
        <taxon>Gigasporaceae</taxon>
        <taxon>Gigaspora</taxon>
    </lineage>
</organism>
<gene>
    <name evidence="1" type="ORF">GMARGA_LOCUS46079</name>
</gene>
<name>A0ABN7XPI8_GIGMA</name>
<evidence type="ECO:0000313" key="1">
    <source>
        <dbReference type="EMBL" id="CAG8857258.1"/>
    </source>
</evidence>
<feature type="non-terminal residue" evidence="1">
    <location>
        <position position="1"/>
    </location>
</feature>
<evidence type="ECO:0000313" key="2">
    <source>
        <dbReference type="Proteomes" id="UP000789901"/>
    </source>
</evidence>
<reference evidence="1 2" key="1">
    <citation type="submission" date="2021-06" db="EMBL/GenBank/DDBJ databases">
        <authorList>
            <person name="Kallberg Y."/>
            <person name="Tangrot J."/>
            <person name="Rosling A."/>
        </authorList>
    </citation>
    <scope>NUCLEOTIDE SEQUENCE [LARGE SCALE GENOMIC DNA]</scope>
    <source>
        <strain evidence="1 2">120-4 pot B 10/14</strain>
    </source>
</reference>
<comment type="caution">
    <text evidence="1">The sequence shown here is derived from an EMBL/GenBank/DDBJ whole genome shotgun (WGS) entry which is preliminary data.</text>
</comment>
<protein>
    <submittedName>
        <fullName evidence="1">18006_t:CDS:1</fullName>
    </submittedName>
</protein>
<feature type="non-terminal residue" evidence="1">
    <location>
        <position position="83"/>
    </location>
</feature>
<dbReference type="Proteomes" id="UP000789901">
    <property type="component" value="Unassembled WGS sequence"/>
</dbReference>
<accession>A0ABN7XPI8</accession>
<dbReference type="EMBL" id="CAJVQB010168826">
    <property type="protein sequence ID" value="CAG8857258.1"/>
    <property type="molecule type" value="Genomic_DNA"/>
</dbReference>
<sequence length="83" mass="9239">VDLAEQVFGANHARSRLANEINEWYPISEKINEDIKRACIEHGHVAVNRKLPKDDITGFAQAPIVLLQYLLGAGILEDLMVGE</sequence>
<keyword evidence="2" id="KW-1185">Reference proteome</keyword>
<proteinExistence type="predicted"/>